<dbReference type="InterPro" id="IPR011993">
    <property type="entry name" value="PH-like_dom_sf"/>
</dbReference>
<organism evidence="2 3">
    <name type="scientific">Bonamia ostreae</name>
    <dbReference type="NCBI Taxonomy" id="126728"/>
    <lineage>
        <taxon>Eukaryota</taxon>
        <taxon>Sar</taxon>
        <taxon>Rhizaria</taxon>
        <taxon>Endomyxa</taxon>
        <taxon>Ascetosporea</taxon>
        <taxon>Haplosporida</taxon>
        <taxon>Bonamia</taxon>
    </lineage>
</organism>
<evidence type="ECO:0000313" key="2">
    <source>
        <dbReference type="EMBL" id="MES1921602.1"/>
    </source>
</evidence>
<dbReference type="Proteomes" id="UP001439008">
    <property type="component" value="Unassembled WGS sequence"/>
</dbReference>
<gene>
    <name evidence="2" type="ORF">MHBO_003132</name>
</gene>
<proteinExistence type="predicted"/>
<accession>A0ABV2APJ9</accession>
<feature type="compositionally biased region" description="Polar residues" evidence="1">
    <location>
        <begin position="32"/>
        <end position="46"/>
    </location>
</feature>
<sequence>MEPQKSYDKYIDYDFFGTNHIKKTQALKKPNDLNNVGSPKTFSDTITESKKQKNFPKNSPKTQKLKMPTKDRPFNVKIFRLNNNNWEDLNFFGLLYCDLKSALLDNKHSNKKILENFFIVDPQNVRSNAMSDAIIENKNIDKIRNPNKEHLKKSINFFGASKTIKENPKFGDFLMLQIFNKSNKKLALSHLVSNTIKYCRDGDSIITWAENGEEIALSFAEKEECDLVFELLLSENKSTRFNIGTFNDEELVSVIKKQKKMENKSKKMKIDGKTDSENDRKIENIIEKIETVTDDNLIKPSFGNLGSILVALSGDALSNCLGCCFKISHFNNKNNRKN</sequence>
<evidence type="ECO:0000313" key="3">
    <source>
        <dbReference type="Proteomes" id="UP001439008"/>
    </source>
</evidence>
<dbReference type="EMBL" id="JBDODL010001535">
    <property type="protein sequence ID" value="MES1921602.1"/>
    <property type="molecule type" value="Genomic_DNA"/>
</dbReference>
<comment type="caution">
    <text evidence="2">The sequence shown here is derived from an EMBL/GenBank/DDBJ whole genome shotgun (WGS) entry which is preliminary data.</text>
</comment>
<protein>
    <submittedName>
        <fullName evidence="2">Uncharacterized protein</fullName>
    </submittedName>
</protein>
<dbReference type="Gene3D" id="2.30.29.30">
    <property type="entry name" value="Pleckstrin-homology domain (PH domain)/Phosphotyrosine-binding domain (PTB)"/>
    <property type="match status" value="1"/>
</dbReference>
<reference evidence="2 3" key="1">
    <citation type="journal article" date="2024" name="BMC Biol.">
        <title>Comparative genomics of Ascetosporea gives new insight into the evolutionary basis for animal parasitism in Rhizaria.</title>
        <authorList>
            <person name="Hiltunen Thoren M."/>
            <person name="Onut-Brannstrom I."/>
            <person name="Alfjorden A."/>
            <person name="Peckova H."/>
            <person name="Swords F."/>
            <person name="Hooper C."/>
            <person name="Holzer A.S."/>
            <person name="Bass D."/>
            <person name="Burki F."/>
        </authorList>
    </citation>
    <scope>NUCLEOTIDE SEQUENCE [LARGE SCALE GENOMIC DNA]</scope>
    <source>
        <strain evidence="2">20-A016</strain>
    </source>
</reference>
<feature type="region of interest" description="Disordered" evidence="1">
    <location>
        <begin position="29"/>
        <end position="67"/>
    </location>
</feature>
<evidence type="ECO:0000256" key="1">
    <source>
        <dbReference type="SAM" id="MobiDB-lite"/>
    </source>
</evidence>
<name>A0ABV2APJ9_9EUKA</name>
<keyword evidence="3" id="KW-1185">Reference proteome</keyword>